<dbReference type="EMBL" id="BSFI01000020">
    <property type="protein sequence ID" value="GLK69186.1"/>
    <property type="molecule type" value="Genomic_DNA"/>
</dbReference>
<feature type="chain" id="PRO_5040834086" description="Protein BatD" evidence="2">
    <location>
        <begin position="22"/>
        <end position="428"/>
    </location>
</feature>
<dbReference type="RefSeq" id="WP_271169414.1">
    <property type="nucleotide sequence ID" value="NZ_BSFI01000020.1"/>
</dbReference>
<evidence type="ECO:0000256" key="2">
    <source>
        <dbReference type="SAM" id="SignalP"/>
    </source>
</evidence>
<keyword evidence="1" id="KW-0472">Membrane</keyword>
<keyword evidence="4" id="KW-1185">Reference proteome</keyword>
<dbReference type="PANTHER" id="PTHR40940">
    <property type="entry name" value="PROTEIN BATD-RELATED"/>
    <property type="match status" value="1"/>
</dbReference>
<feature type="transmembrane region" description="Helical" evidence="1">
    <location>
        <begin position="300"/>
        <end position="324"/>
    </location>
</feature>
<comment type="caution">
    <text evidence="3">The sequence shown here is derived from an EMBL/GenBank/DDBJ whole genome shotgun (WGS) entry which is preliminary data.</text>
</comment>
<dbReference type="AlphaFoldDB" id="A0A9W6J3P7"/>
<proteinExistence type="predicted"/>
<evidence type="ECO:0000256" key="1">
    <source>
        <dbReference type="SAM" id="Phobius"/>
    </source>
</evidence>
<reference evidence="3" key="1">
    <citation type="journal article" date="2014" name="Int. J. Syst. Evol. Microbiol.">
        <title>Complete genome sequence of Corynebacterium casei LMG S-19264T (=DSM 44701T), isolated from a smear-ripened cheese.</title>
        <authorList>
            <consortium name="US DOE Joint Genome Institute (JGI-PGF)"/>
            <person name="Walter F."/>
            <person name="Albersmeier A."/>
            <person name="Kalinowski J."/>
            <person name="Ruckert C."/>
        </authorList>
    </citation>
    <scope>NUCLEOTIDE SEQUENCE</scope>
    <source>
        <strain evidence="3">VKM B-2347</strain>
    </source>
</reference>
<dbReference type="PANTHER" id="PTHR40940:SF1">
    <property type="entry name" value="PROTEIN BATD"/>
    <property type="match status" value="1"/>
</dbReference>
<evidence type="ECO:0000313" key="4">
    <source>
        <dbReference type="Proteomes" id="UP001143372"/>
    </source>
</evidence>
<sequence>MVKFFAVALAGLALSALPAAAQDHTIFDDVKLEVVPETHGVAPYPNELVLVHIRGLYRPLINIQHMQQPELTDFGWMHLTKDKLSESTFDGFPAVAYERVIAVYPEKSGPLEIGSFTHKLTVVDGAGGREIDVRSAPVTVQVAQWQGPGGPGDPNSWWLPASDVTVTDTWASDPNHVPRGETIQRTVTIEAYGVTAEQLPPPPVMRSAGIISFRGPTDRETRVTENGPVARAVYRWNMRPISAFPATVEAIKIPWFDTVSRSMREATIPAQRMAWDVAGAPSGDPAAVAGPKRPALGLTLGVGGAAFLLGVALLLVGTGGLRALPGLPPRALRKLKTAAWRGDAASFRAAVTELVRKEPERSEAWAGRAEVRAGLAELDRHLYGGGQDPRPNLRRLARIIVTARRASAVPARSTGSGLAPLDGPLRNA</sequence>
<keyword evidence="2" id="KW-0732">Signal</keyword>
<feature type="signal peptide" evidence="2">
    <location>
        <begin position="1"/>
        <end position="21"/>
    </location>
</feature>
<keyword evidence="1" id="KW-1133">Transmembrane helix</keyword>
<organism evidence="3 4">
    <name type="scientific">Hansschlegelia plantiphila</name>
    <dbReference type="NCBI Taxonomy" id="374655"/>
    <lineage>
        <taxon>Bacteria</taxon>
        <taxon>Pseudomonadati</taxon>
        <taxon>Pseudomonadota</taxon>
        <taxon>Alphaproteobacteria</taxon>
        <taxon>Hyphomicrobiales</taxon>
        <taxon>Methylopilaceae</taxon>
        <taxon>Hansschlegelia</taxon>
    </lineage>
</organism>
<dbReference type="InterPro" id="IPR025738">
    <property type="entry name" value="BatD"/>
</dbReference>
<dbReference type="Proteomes" id="UP001143372">
    <property type="component" value="Unassembled WGS sequence"/>
</dbReference>
<accession>A0A9W6J3P7</accession>
<protein>
    <recommendedName>
        <fullName evidence="5">Protein BatD</fullName>
    </recommendedName>
</protein>
<reference evidence="3" key="2">
    <citation type="submission" date="2023-01" db="EMBL/GenBank/DDBJ databases">
        <authorList>
            <person name="Sun Q."/>
            <person name="Evtushenko L."/>
        </authorList>
    </citation>
    <scope>NUCLEOTIDE SEQUENCE</scope>
    <source>
        <strain evidence="3">VKM B-2347</strain>
    </source>
</reference>
<evidence type="ECO:0000313" key="3">
    <source>
        <dbReference type="EMBL" id="GLK69186.1"/>
    </source>
</evidence>
<evidence type="ECO:0008006" key="5">
    <source>
        <dbReference type="Google" id="ProtNLM"/>
    </source>
</evidence>
<keyword evidence="1" id="KW-0812">Transmembrane</keyword>
<gene>
    <name evidence="3" type="ORF">GCM10008179_28240</name>
</gene>
<name>A0A9W6J3P7_9HYPH</name>